<protein>
    <submittedName>
        <fullName evidence="1">Uncharacterized protein</fullName>
    </submittedName>
</protein>
<dbReference type="EMBL" id="JAUZQC010000015">
    <property type="protein sequence ID" value="KAK5859289.1"/>
    <property type="molecule type" value="Genomic_DNA"/>
</dbReference>
<dbReference type="Proteomes" id="UP001346869">
    <property type="component" value="Unassembled WGS sequence"/>
</dbReference>
<keyword evidence="2" id="KW-1185">Reference proteome</keyword>
<accession>A0AAN8AKB4</accession>
<reference evidence="1 2" key="1">
    <citation type="journal article" date="2023" name="Genes (Basel)">
        <title>Chromosome-Level Genome Assembly and Circadian Gene Repertoire of the Patagonia Blennie Eleginops maclovinus-The Closest Ancestral Proxy of Antarctic Cryonotothenioids.</title>
        <authorList>
            <person name="Cheng C.C."/>
            <person name="Rivera-Colon A.G."/>
            <person name="Minhas B.F."/>
            <person name="Wilson L."/>
            <person name="Rayamajhi N."/>
            <person name="Vargas-Chacoff L."/>
            <person name="Catchen J.M."/>
        </authorList>
    </citation>
    <scope>NUCLEOTIDE SEQUENCE [LARGE SCALE GENOMIC DNA]</scope>
    <source>
        <strain evidence="1">JMC-PN-2008</strain>
    </source>
</reference>
<evidence type="ECO:0000313" key="1">
    <source>
        <dbReference type="EMBL" id="KAK5859289.1"/>
    </source>
</evidence>
<sequence>MGRRRVPSVGIISTPAITITRSVRGWATLPHSGGQMVNWPLYSSSSPSHLAVVRAKGGAWFPTSVAASRVGRSPIRNTVLL</sequence>
<evidence type="ECO:0000313" key="2">
    <source>
        <dbReference type="Proteomes" id="UP001346869"/>
    </source>
</evidence>
<dbReference type="AlphaFoldDB" id="A0AAN8AKB4"/>
<comment type="caution">
    <text evidence="1">The sequence shown here is derived from an EMBL/GenBank/DDBJ whole genome shotgun (WGS) entry which is preliminary data.</text>
</comment>
<name>A0AAN8AKB4_ELEMC</name>
<proteinExistence type="predicted"/>
<reference evidence="1 2" key="2">
    <citation type="journal article" date="2023" name="Mol. Biol. Evol.">
        <title>Genomics of Secondarily Temperate Adaptation in the Only Non-Antarctic Icefish.</title>
        <authorList>
            <person name="Rivera-Colon A.G."/>
            <person name="Rayamajhi N."/>
            <person name="Minhas B.F."/>
            <person name="Madrigal G."/>
            <person name="Bilyk K.T."/>
            <person name="Yoon V."/>
            <person name="Hune M."/>
            <person name="Gregory S."/>
            <person name="Cheng C.H.C."/>
            <person name="Catchen J.M."/>
        </authorList>
    </citation>
    <scope>NUCLEOTIDE SEQUENCE [LARGE SCALE GENOMIC DNA]</scope>
    <source>
        <strain evidence="1">JMC-PN-2008</strain>
    </source>
</reference>
<organism evidence="1 2">
    <name type="scientific">Eleginops maclovinus</name>
    <name type="common">Patagonian blennie</name>
    <name type="synonym">Eleginus maclovinus</name>
    <dbReference type="NCBI Taxonomy" id="56733"/>
    <lineage>
        <taxon>Eukaryota</taxon>
        <taxon>Metazoa</taxon>
        <taxon>Chordata</taxon>
        <taxon>Craniata</taxon>
        <taxon>Vertebrata</taxon>
        <taxon>Euteleostomi</taxon>
        <taxon>Actinopterygii</taxon>
        <taxon>Neopterygii</taxon>
        <taxon>Teleostei</taxon>
        <taxon>Neoteleostei</taxon>
        <taxon>Acanthomorphata</taxon>
        <taxon>Eupercaria</taxon>
        <taxon>Perciformes</taxon>
        <taxon>Notothenioidei</taxon>
        <taxon>Eleginopidae</taxon>
        <taxon>Eleginops</taxon>
    </lineage>
</organism>
<gene>
    <name evidence="1" type="ORF">PBY51_003367</name>
</gene>